<dbReference type="Gene3D" id="4.10.240.10">
    <property type="entry name" value="Zn(2)-C6 fungal-type DNA-binding domain"/>
    <property type="match status" value="1"/>
</dbReference>
<evidence type="ECO:0000313" key="4">
    <source>
        <dbReference type="EMBL" id="CBX92878.1"/>
    </source>
</evidence>
<feature type="compositionally biased region" description="Low complexity" evidence="2">
    <location>
        <begin position="210"/>
        <end position="257"/>
    </location>
</feature>
<evidence type="ECO:0000259" key="3">
    <source>
        <dbReference type="PROSITE" id="PS50048"/>
    </source>
</evidence>
<feature type="region of interest" description="Disordered" evidence="2">
    <location>
        <begin position="273"/>
        <end position="309"/>
    </location>
</feature>
<feature type="compositionally biased region" description="Polar residues" evidence="2">
    <location>
        <begin position="273"/>
        <end position="283"/>
    </location>
</feature>
<evidence type="ECO:0000313" key="5">
    <source>
        <dbReference type="Proteomes" id="UP000002668"/>
    </source>
</evidence>
<feature type="compositionally biased region" description="Low complexity" evidence="2">
    <location>
        <begin position="69"/>
        <end position="86"/>
    </location>
</feature>
<feature type="compositionally biased region" description="Low complexity" evidence="2">
    <location>
        <begin position="15"/>
        <end position="25"/>
    </location>
</feature>
<accession>E4ZMK9</accession>
<feature type="region of interest" description="Disordered" evidence="2">
    <location>
        <begin position="1"/>
        <end position="120"/>
    </location>
</feature>
<dbReference type="PANTHER" id="PTHR38791:SF13">
    <property type="entry name" value="ZN(2)-C6 FUNGAL-TYPE DOMAIN-CONTAINING PROTEIN"/>
    <property type="match status" value="1"/>
</dbReference>
<feature type="compositionally biased region" description="Pro residues" evidence="2">
    <location>
        <begin position="299"/>
        <end position="309"/>
    </location>
</feature>
<dbReference type="InterPro" id="IPR036864">
    <property type="entry name" value="Zn2-C6_fun-type_DNA-bd_sf"/>
</dbReference>
<dbReference type="PANTHER" id="PTHR38791">
    <property type="entry name" value="ZN(II)2CYS6 TRANSCRIPTION FACTOR (EUROFUNG)-RELATED-RELATED"/>
    <property type="match status" value="1"/>
</dbReference>
<evidence type="ECO:0000256" key="2">
    <source>
        <dbReference type="SAM" id="MobiDB-lite"/>
    </source>
</evidence>
<dbReference type="GO" id="GO:0008270">
    <property type="term" value="F:zinc ion binding"/>
    <property type="evidence" value="ECO:0007669"/>
    <property type="project" value="InterPro"/>
</dbReference>
<dbReference type="HOGENOM" id="CLU_016696_2_0_1"/>
<dbReference type="InterPro" id="IPR001138">
    <property type="entry name" value="Zn2Cys6_DnaBD"/>
</dbReference>
<organism evidence="5">
    <name type="scientific">Leptosphaeria maculans (strain JN3 / isolate v23.1.3 / race Av1-4-5-6-7-8)</name>
    <name type="common">Blackleg fungus</name>
    <name type="synonym">Phoma lingam</name>
    <dbReference type="NCBI Taxonomy" id="985895"/>
    <lineage>
        <taxon>Eukaryota</taxon>
        <taxon>Fungi</taxon>
        <taxon>Dikarya</taxon>
        <taxon>Ascomycota</taxon>
        <taxon>Pezizomycotina</taxon>
        <taxon>Dothideomycetes</taxon>
        <taxon>Pleosporomycetidae</taxon>
        <taxon>Pleosporales</taxon>
        <taxon>Pleosporineae</taxon>
        <taxon>Leptosphaeriaceae</taxon>
        <taxon>Plenodomus</taxon>
        <taxon>Plenodomus lingam/Leptosphaeria maculans species complex</taxon>
    </lineage>
</organism>
<reference evidence="5" key="1">
    <citation type="journal article" date="2011" name="Nat. Commun.">
        <title>Effector diversification within compartments of the Leptosphaeria maculans genome affected by Repeat-Induced Point mutations.</title>
        <authorList>
            <person name="Rouxel T."/>
            <person name="Grandaubert J."/>
            <person name="Hane J.K."/>
            <person name="Hoede C."/>
            <person name="van de Wouw A.P."/>
            <person name="Couloux A."/>
            <person name="Dominguez V."/>
            <person name="Anthouard V."/>
            <person name="Bally P."/>
            <person name="Bourras S."/>
            <person name="Cozijnsen A.J."/>
            <person name="Ciuffetti L.M."/>
            <person name="Degrave A."/>
            <person name="Dilmaghani A."/>
            <person name="Duret L."/>
            <person name="Fudal I."/>
            <person name="Goodwin S.B."/>
            <person name="Gout L."/>
            <person name="Glaser N."/>
            <person name="Linglin J."/>
            <person name="Kema G.H.J."/>
            <person name="Lapalu N."/>
            <person name="Lawrence C.B."/>
            <person name="May K."/>
            <person name="Meyer M."/>
            <person name="Ollivier B."/>
            <person name="Poulain J."/>
            <person name="Schoch C.L."/>
            <person name="Simon A."/>
            <person name="Spatafora J.W."/>
            <person name="Stachowiak A."/>
            <person name="Turgeon B.G."/>
            <person name="Tyler B.M."/>
            <person name="Vincent D."/>
            <person name="Weissenbach J."/>
            <person name="Amselem J."/>
            <person name="Quesneville H."/>
            <person name="Oliver R.P."/>
            <person name="Wincker P."/>
            <person name="Balesdent M.-H."/>
            <person name="Howlett B.J."/>
        </authorList>
    </citation>
    <scope>NUCLEOTIDE SEQUENCE [LARGE SCALE GENOMIC DNA]</scope>
    <source>
        <strain evidence="5">JN3 / isolate v23.1.3 / race Av1-4-5-6-7-8</strain>
    </source>
</reference>
<dbReference type="PROSITE" id="PS00463">
    <property type="entry name" value="ZN2_CY6_FUNGAL_1"/>
    <property type="match status" value="1"/>
</dbReference>
<keyword evidence="5" id="KW-1185">Reference proteome</keyword>
<sequence>MADPNLQSRQQAVAYPSPHSYPSPSMQSTYTYPPPQGQQSNEPYRDSPQGANMSLPPLNLPPIRLQDGQQPPSQQQQQQQQQQPQQTMGSPLPPPQHAMPPQYYPHPGHAPPGQQMGMANMGPAQFNAMRYQLPPQGDTRVLSGGRHKKEIKRRTKTGCLTCRKRRIKCDEAHPMCRNCQKSKRECLGYDPIFKSQSGPPQIQPAPNSVPPLHSANAPSAPPSQAQSSYSQSPVPQGYAPASSAPAGYAPAASTTGGHQQENFNAIDPALAQSSQNMHSSAPSYNGVHALDPAMRGPPAAHPYGPPPIPEPIKAKRLHIGDIFGICNHSPPEVPQRTSPVPAAFDEDFTNIFVNDYCQGLDFMLQTTWFSANNNALNRVFADRSLHEEAAYFTETIKYKASSTDMTGVFSQEARLIWHLLGTCKHTSPSTNGANGSTAAFPEDDVALKEVRARFDILEALLTNQNLESNPMRQIQYAGELSEPKRAEIEFWQALGDFAQYSDSDSAPPGAADHALAAMRNVLHMQEVRDAIYSIAIARHYGSRIGGFPNALPAPVNQPTDSELNKLLVAMSFISHESRSATQQVLARICDMAMLSWTVSRSP</sequence>
<dbReference type="OMA" id="NAQMRYQ"/>
<dbReference type="PROSITE" id="PS50048">
    <property type="entry name" value="ZN2_CY6_FUNGAL_2"/>
    <property type="match status" value="1"/>
</dbReference>
<keyword evidence="1" id="KW-0539">Nucleus</keyword>
<dbReference type="VEuPathDB" id="FungiDB:LEMA_P055840.1"/>
<dbReference type="InterPro" id="IPR053175">
    <property type="entry name" value="DHMBA_Reg_Transcription_Factor"/>
</dbReference>
<feature type="domain" description="Zn(2)-C6 fungal-type" evidence="3">
    <location>
        <begin position="158"/>
        <end position="186"/>
    </location>
</feature>
<dbReference type="OrthoDB" id="5375558at2759"/>
<feature type="region of interest" description="Disordered" evidence="2">
    <location>
        <begin position="197"/>
        <end position="260"/>
    </location>
</feature>
<evidence type="ECO:0000256" key="1">
    <source>
        <dbReference type="ARBA" id="ARBA00023242"/>
    </source>
</evidence>
<dbReference type="STRING" id="985895.E4ZMK9"/>
<protein>
    <submittedName>
        <fullName evidence="4">Similar to C6 finger domain protein</fullName>
    </submittedName>
</protein>
<feature type="compositionally biased region" description="Polar residues" evidence="2">
    <location>
        <begin position="26"/>
        <end position="42"/>
    </location>
</feature>
<name>E4ZMK9_LEPMJ</name>
<dbReference type="InParanoid" id="E4ZMK9"/>
<feature type="compositionally biased region" description="Polar residues" evidence="2">
    <location>
        <begin position="1"/>
        <end position="11"/>
    </location>
</feature>
<dbReference type="AlphaFoldDB" id="E4ZMK9"/>
<dbReference type="GeneID" id="13286948"/>
<dbReference type="eggNOG" id="ENOG502RXSX">
    <property type="taxonomic scope" value="Eukaryota"/>
</dbReference>
<gene>
    <name evidence="4" type="ORF">LEMA_P055840.1</name>
</gene>
<dbReference type="CDD" id="cd00067">
    <property type="entry name" value="GAL4"/>
    <property type="match status" value="1"/>
</dbReference>
<proteinExistence type="predicted"/>
<feature type="compositionally biased region" description="Pro residues" evidence="2">
    <location>
        <begin position="91"/>
        <end position="110"/>
    </location>
</feature>
<dbReference type="SUPFAM" id="SSF57701">
    <property type="entry name" value="Zn2/Cys6 DNA-binding domain"/>
    <property type="match status" value="1"/>
</dbReference>
<dbReference type="Pfam" id="PF00172">
    <property type="entry name" value="Zn_clus"/>
    <property type="match status" value="1"/>
</dbReference>
<dbReference type="GO" id="GO:0000981">
    <property type="term" value="F:DNA-binding transcription factor activity, RNA polymerase II-specific"/>
    <property type="evidence" value="ECO:0007669"/>
    <property type="project" value="InterPro"/>
</dbReference>
<dbReference type="EMBL" id="FP929094">
    <property type="protein sequence ID" value="CBX92878.1"/>
    <property type="molecule type" value="Genomic_DNA"/>
</dbReference>
<dbReference type="Proteomes" id="UP000002668">
    <property type="component" value="Genome"/>
</dbReference>
<dbReference type="SMART" id="SM00066">
    <property type="entry name" value="GAL4"/>
    <property type="match status" value="1"/>
</dbReference>